<feature type="region of interest" description="Disordered" evidence="8">
    <location>
        <begin position="1097"/>
        <end position="1148"/>
    </location>
</feature>
<feature type="compositionally biased region" description="Polar residues" evidence="8">
    <location>
        <begin position="1102"/>
        <end position="1123"/>
    </location>
</feature>
<keyword evidence="7" id="KW-0998">Cell outer membrane</keyword>
<feature type="transmembrane region" description="Helical" evidence="9">
    <location>
        <begin position="703"/>
        <end position="721"/>
    </location>
</feature>
<evidence type="ECO:0000256" key="4">
    <source>
        <dbReference type="ARBA" id="ARBA00022525"/>
    </source>
</evidence>
<dbReference type="EMBL" id="CALNXK010000083">
    <property type="protein sequence ID" value="CAH3148242.1"/>
    <property type="molecule type" value="Genomic_DNA"/>
</dbReference>
<accession>A0ABN8PQI0</accession>
<evidence type="ECO:0000313" key="11">
    <source>
        <dbReference type="Proteomes" id="UP001159405"/>
    </source>
</evidence>
<protein>
    <submittedName>
        <fullName evidence="10">Uncharacterized protein</fullName>
    </submittedName>
</protein>
<keyword evidence="9" id="KW-1133">Transmembrane helix</keyword>
<feature type="region of interest" description="Disordered" evidence="8">
    <location>
        <begin position="1049"/>
        <end position="1069"/>
    </location>
</feature>
<gene>
    <name evidence="10" type="ORF">PLOB_00046508</name>
</gene>
<evidence type="ECO:0000256" key="5">
    <source>
        <dbReference type="ARBA" id="ARBA00022729"/>
    </source>
</evidence>
<feature type="transmembrane region" description="Helical" evidence="9">
    <location>
        <begin position="760"/>
        <end position="780"/>
    </location>
</feature>
<evidence type="ECO:0000256" key="7">
    <source>
        <dbReference type="ARBA" id="ARBA00023237"/>
    </source>
</evidence>
<name>A0ABN8PQI0_9CNID</name>
<dbReference type="InterPro" id="IPR011050">
    <property type="entry name" value="Pectin_lyase_fold/virulence"/>
</dbReference>
<dbReference type="Proteomes" id="UP001159405">
    <property type="component" value="Unassembled WGS sequence"/>
</dbReference>
<comment type="subcellular location">
    <subcellularLocation>
        <location evidence="1">Cell envelope</location>
    </subcellularLocation>
    <subcellularLocation>
        <location evidence="2">Cell outer membrane</location>
    </subcellularLocation>
    <subcellularLocation>
        <location evidence="3">Secreted</location>
    </subcellularLocation>
</comment>
<keyword evidence="6 9" id="KW-0472">Membrane</keyword>
<feature type="transmembrane region" description="Helical" evidence="9">
    <location>
        <begin position="678"/>
        <end position="696"/>
    </location>
</feature>
<evidence type="ECO:0000256" key="8">
    <source>
        <dbReference type="SAM" id="MobiDB-lite"/>
    </source>
</evidence>
<proteinExistence type="predicted"/>
<evidence type="ECO:0000256" key="2">
    <source>
        <dbReference type="ARBA" id="ARBA00004442"/>
    </source>
</evidence>
<keyword evidence="9" id="KW-0812">Transmembrane</keyword>
<keyword evidence="11" id="KW-1185">Reference proteome</keyword>
<dbReference type="NCBIfam" id="TIGR01376">
    <property type="entry name" value="POMP_repeat"/>
    <property type="match status" value="1"/>
</dbReference>
<dbReference type="PANTHER" id="PTHR33769:SF2">
    <property type="entry name" value="TESTIS-EXPRESSED PROTEIN 26"/>
    <property type="match status" value="1"/>
</dbReference>
<dbReference type="Pfam" id="PF02415">
    <property type="entry name" value="Chlam_PMP"/>
    <property type="match status" value="1"/>
</dbReference>
<reference evidence="10 11" key="1">
    <citation type="submission" date="2022-05" db="EMBL/GenBank/DDBJ databases">
        <authorList>
            <consortium name="Genoscope - CEA"/>
            <person name="William W."/>
        </authorList>
    </citation>
    <scope>NUCLEOTIDE SEQUENCE [LARGE SCALE GENOMIC DNA]</scope>
</reference>
<keyword evidence="5" id="KW-0732">Signal</keyword>
<evidence type="ECO:0000256" key="6">
    <source>
        <dbReference type="ARBA" id="ARBA00023136"/>
    </source>
</evidence>
<evidence type="ECO:0000313" key="10">
    <source>
        <dbReference type="EMBL" id="CAH3148242.1"/>
    </source>
</evidence>
<evidence type="ECO:0000256" key="3">
    <source>
        <dbReference type="ARBA" id="ARBA00004613"/>
    </source>
</evidence>
<feature type="transmembrane region" description="Helical" evidence="9">
    <location>
        <begin position="897"/>
        <end position="917"/>
    </location>
</feature>
<evidence type="ECO:0000256" key="9">
    <source>
        <dbReference type="SAM" id="Phobius"/>
    </source>
</evidence>
<evidence type="ECO:0000256" key="1">
    <source>
        <dbReference type="ARBA" id="ARBA00004196"/>
    </source>
</evidence>
<feature type="compositionally biased region" description="Polar residues" evidence="8">
    <location>
        <begin position="1134"/>
        <end position="1145"/>
    </location>
</feature>
<organism evidence="10 11">
    <name type="scientific">Porites lobata</name>
    <dbReference type="NCBI Taxonomy" id="104759"/>
    <lineage>
        <taxon>Eukaryota</taxon>
        <taxon>Metazoa</taxon>
        <taxon>Cnidaria</taxon>
        <taxon>Anthozoa</taxon>
        <taxon>Hexacorallia</taxon>
        <taxon>Scleractinia</taxon>
        <taxon>Fungiina</taxon>
        <taxon>Poritidae</taxon>
        <taxon>Porites</taxon>
    </lineage>
</organism>
<dbReference type="PANTHER" id="PTHR33769">
    <property type="entry name" value="TESTIS-EXPRESSED PROTEIN 26 ISOFORM X3"/>
    <property type="match status" value="1"/>
</dbReference>
<dbReference type="InterPro" id="IPR003368">
    <property type="entry name" value="POMP_repeat"/>
</dbReference>
<sequence length="1345" mass="150974">MYDVGGVRISHSRFEGNGHNESFTSTNVARAGGGIYMEFTYRGGEFPFDQNSSFLAEFDSNNTFIITNCTFKNNHAPKQSITAAVENPYGDHHFPFGRGGGVSIFVKGAAENNFIEISLCNFADNHALWGGGIFIEYQDEVQNNTLEVTRCIFKNNKADFAGGAIRSGTLATSDKQQLLPNQIKHEDCTFDGNKAVLGGGVSHHGTSSYLKVFNDESMYVQYINCVWKNNTATMGSAIGLASQGPINGLSDLHGRGPMLNHRIVLEHCNVTNNMIVLTEDEQVIGQGAIYSFSTPIIFKGVDRIAYNNNTAMVVENAVVHVFGHVTFRYNIGGQGGALGLYGTSVIMLMPHSQLNFFNNTAAERGGAIYVKDSGPPVVAFETTELNTRTCFVAYNNHFSLNNVTQWKTKIVFGGNKVNTTGGGDSVYASTLDGCRWANQPRINNESLEWPNTILYLDRNKSSKVQIATDAFMIQINILDWMVSPSESFDATVKLIDEKNSSVLGVVNVTIVDGNVTLGTASNLFLIQGDNPKINKLSLQGKQGSDFKVHASTIAGRVVHKLSETVMLRGCYPGFEQKDGETCSCMQEAGIAKCNGDFKHVMLKSGYWGGFVDDKFSTYPCPPDYCSDVCRASSFLYDSKTICTTGRNGSSVLCGACKDHYSVNLGNEHCQEECLNSHLWLLLVIFIMTLLLVLGVLRIELDIFTTYLNAWLYSYQIITFLLQEGQYLDPFITFIIGVANWRVKGVGACLFSGMTNLYKLGINYIFPSYVLLLLFAVGKIGRYRPSCYINKNVSRAFCTLLVLCYTNVTLISWRILHYVPINGSWVLYADGNIDFIRDWRKHLPFTIFACLWIVFFVLFLPLVLLFTPWFLRRIPYLNNFRLFFDTFQKCFKDEYRWFAAYYFICRVFILLIALYVPFGSLKRSILEASSVIIVVTCVYLRPYKTDENDSYNWLNTLDAILLTNLCFVVIFSSSVVSDASDAIQDGLKDTVNVLAYVPLLDESVVTPGFAYNLARYFPSGSQDDQHKCIELMHNIGASSDPATWYSTEARARTPTRPKSVPPQATRFSEKARHSYTKNPELFYMTTNKREFGGKFGHPAENARPNTSKIFPSRDNNNFTTYQTDFNKKKVRRTQGIRTGSSSGNRRNNPHPAEAFMIWKFPCRFPSLLDEEISPKAMNEVSKEQIKSTYQSDYTGIPQGVNICTVFEGDLVPSLYKPPYTLNTTSRYSYQTPALKGEMSENLSRFGCNKNKYKPAVGAVPTVLYNSPQMHLYGRTHYARDYVDKSAALKEKERRFKSGPIPALEEYLRTAKPHERESLLRKLQNIAVKDRKENHDPNWLSQWTGPA</sequence>
<keyword evidence="4" id="KW-0964">Secreted</keyword>
<dbReference type="SUPFAM" id="SSF51126">
    <property type="entry name" value="Pectin lyase-like"/>
    <property type="match status" value="1"/>
</dbReference>
<dbReference type="InterPro" id="IPR043460">
    <property type="entry name" value="MEDAG/TEX26"/>
</dbReference>
<feature type="transmembrane region" description="Helical" evidence="9">
    <location>
        <begin position="844"/>
        <end position="870"/>
    </location>
</feature>
<feature type="transmembrane region" description="Helical" evidence="9">
    <location>
        <begin position="792"/>
        <end position="815"/>
    </location>
</feature>
<comment type="caution">
    <text evidence="10">The sequence shown here is derived from an EMBL/GenBank/DDBJ whole genome shotgun (WGS) entry which is preliminary data.</text>
</comment>